<keyword evidence="3" id="KW-0813">Transport</keyword>
<dbReference type="InterPro" id="IPR051906">
    <property type="entry name" value="TolC-like"/>
</dbReference>
<dbReference type="Proteomes" id="UP000321926">
    <property type="component" value="Unassembled WGS sequence"/>
</dbReference>
<comment type="subcellular location">
    <subcellularLocation>
        <location evidence="1">Cell outer membrane</location>
    </subcellularLocation>
</comment>
<dbReference type="EMBL" id="VRTY01000076">
    <property type="protein sequence ID" value="TXK36594.1"/>
    <property type="molecule type" value="Genomic_DNA"/>
</dbReference>
<comment type="caution">
    <text evidence="9">The sequence shown here is derived from an EMBL/GenBank/DDBJ whole genome shotgun (WGS) entry which is preliminary data.</text>
</comment>
<proteinExistence type="inferred from homology"/>
<feature type="chain" id="PRO_5022710897" evidence="8">
    <location>
        <begin position="25"/>
        <end position="491"/>
    </location>
</feature>
<dbReference type="GO" id="GO:0015562">
    <property type="term" value="F:efflux transmembrane transporter activity"/>
    <property type="evidence" value="ECO:0007669"/>
    <property type="project" value="InterPro"/>
</dbReference>
<dbReference type="PANTHER" id="PTHR30026:SF20">
    <property type="entry name" value="OUTER MEMBRANE PROTEIN TOLC"/>
    <property type="match status" value="1"/>
</dbReference>
<comment type="similarity">
    <text evidence="2">Belongs to the outer membrane factor (OMF) (TC 1.B.17) family.</text>
</comment>
<dbReference type="GO" id="GO:1990281">
    <property type="term" value="C:efflux pump complex"/>
    <property type="evidence" value="ECO:0007669"/>
    <property type="project" value="TreeGrafter"/>
</dbReference>
<name>A0A5C8JIP0_9BACT</name>
<evidence type="ECO:0000313" key="10">
    <source>
        <dbReference type="Proteomes" id="UP000321926"/>
    </source>
</evidence>
<reference evidence="9 10" key="1">
    <citation type="submission" date="2019-08" db="EMBL/GenBank/DDBJ databases">
        <authorList>
            <person name="Shi S."/>
        </authorList>
    </citation>
    <scope>NUCLEOTIDE SEQUENCE [LARGE SCALE GENOMIC DNA]</scope>
    <source>
        <strain evidence="9 10">GY10130</strain>
    </source>
</reference>
<keyword evidence="8" id="KW-0732">Signal</keyword>
<evidence type="ECO:0000256" key="4">
    <source>
        <dbReference type="ARBA" id="ARBA00022452"/>
    </source>
</evidence>
<keyword evidence="5" id="KW-0812">Transmembrane</keyword>
<evidence type="ECO:0000256" key="1">
    <source>
        <dbReference type="ARBA" id="ARBA00004442"/>
    </source>
</evidence>
<dbReference type="PANTHER" id="PTHR30026">
    <property type="entry name" value="OUTER MEMBRANE PROTEIN TOLC"/>
    <property type="match status" value="1"/>
</dbReference>
<dbReference type="OrthoDB" id="9811587at2"/>
<accession>A0A5C8JIP0</accession>
<feature type="signal peptide" evidence="8">
    <location>
        <begin position="1"/>
        <end position="24"/>
    </location>
</feature>
<keyword evidence="4" id="KW-1134">Transmembrane beta strand</keyword>
<gene>
    <name evidence="9" type="ORF">FVR03_17455</name>
</gene>
<dbReference type="GO" id="GO:0015288">
    <property type="term" value="F:porin activity"/>
    <property type="evidence" value="ECO:0007669"/>
    <property type="project" value="TreeGrafter"/>
</dbReference>
<evidence type="ECO:0000256" key="6">
    <source>
        <dbReference type="ARBA" id="ARBA00023136"/>
    </source>
</evidence>
<organism evidence="9 10">
    <name type="scientific">Pontibacter qinzhouensis</name>
    <dbReference type="NCBI Taxonomy" id="2603253"/>
    <lineage>
        <taxon>Bacteria</taxon>
        <taxon>Pseudomonadati</taxon>
        <taxon>Bacteroidota</taxon>
        <taxon>Cytophagia</taxon>
        <taxon>Cytophagales</taxon>
        <taxon>Hymenobacteraceae</taxon>
        <taxon>Pontibacter</taxon>
    </lineage>
</organism>
<dbReference type="GO" id="GO:0009279">
    <property type="term" value="C:cell outer membrane"/>
    <property type="evidence" value="ECO:0007669"/>
    <property type="project" value="UniProtKB-SubCell"/>
</dbReference>
<dbReference type="SUPFAM" id="SSF56954">
    <property type="entry name" value="Outer membrane efflux proteins (OEP)"/>
    <property type="match status" value="1"/>
</dbReference>
<dbReference type="Pfam" id="PF02321">
    <property type="entry name" value="OEP"/>
    <property type="match status" value="2"/>
</dbReference>
<keyword evidence="10" id="KW-1185">Reference proteome</keyword>
<protein>
    <submittedName>
        <fullName evidence="9">TolC family protein</fullName>
    </submittedName>
</protein>
<dbReference type="InterPro" id="IPR003423">
    <property type="entry name" value="OMP_efflux"/>
</dbReference>
<evidence type="ECO:0000256" key="8">
    <source>
        <dbReference type="SAM" id="SignalP"/>
    </source>
</evidence>
<evidence type="ECO:0000256" key="3">
    <source>
        <dbReference type="ARBA" id="ARBA00022448"/>
    </source>
</evidence>
<keyword evidence="6" id="KW-0472">Membrane</keyword>
<evidence type="ECO:0000313" key="9">
    <source>
        <dbReference type="EMBL" id="TXK36594.1"/>
    </source>
</evidence>
<dbReference type="AlphaFoldDB" id="A0A5C8JIP0"/>
<evidence type="ECO:0000256" key="2">
    <source>
        <dbReference type="ARBA" id="ARBA00007613"/>
    </source>
</evidence>
<keyword evidence="7" id="KW-0998">Cell outer membrane</keyword>
<sequence length="491" mass="54391">MKKMSKKLLLVLGLMLCGATAGQAQTQSGKTGPWTLQEAIEYAITNNLQVKQNALSRDLSRLDLKQSQLNRVPTINGNTSYSINAGSFQDPVTFQLLTQSAQTGNVSLNANVPLFAGFQQLNTIKQNQLLLQASEQENLSVQNDITIQIVTAYLNILFANELINTSQLQRTLTQEQLNRTGVLFKAGSVAENAVLDLESQLATDELNLITAQNQRDVARLTLMQLLNIPTTESFEVLIPQIPEPDQEPIIVNGDQVYDAAVQILPAIKAANLRLQGAAKGLDVAKGGFYPRINLFGGVGSRYSSASQFLFGREETFNGYLQQSYFEDVAGSNLIRTVFVPSTSYLPVYGDYPLFDQLKDNINRQAGISIQIPIFNGFQVRNNVERAKLSQENARVAADIARNNLRQTIEQAYLDAVASQRRYAAAKQQVLASEKNFRNAELRLNSGVINTVDFNVIANTYRSAQSSLIQAKYEYTFKVKILDFYQGKPLTL</sequence>
<evidence type="ECO:0000256" key="7">
    <source>
        <dbReference type="ARBA" id="ARBA00023237"/>
    </source>
</evidence>
<evidence type="ECO:0000256" key="5">
    <source>
        <dbReference type="ARBA" id="ARBA00022692"/>
    </source>
</evidence>
<dbReference type="Gene3D" id="1.20.1600.10">
    <property type="entry name" value="Outer membrane efflux proteins (OEP)"/>
    <property type="match status" value="1"/>
</dbReference>